<organism evidence="2 3">
    <name type="scientific">Sphingomonas immobilis</name>
    <dbReference type="NCBI Taxonomy" id="3063997"/>
    <lineage>
        <taxon>Bacteria</taxon>
        <taxon>Pseudomonadati</taxon>
        <taxon>Pseudomonadota</taxon>
        <taxon>Alphaproteobacteria</taxon>
        <taxon>Sphingomonadales</taxon>
        <taxon>Sphingomonadaceae</taxon>
        <taxon>Sphingomonas</taxon>
    </lineage>
</organism>
<protein>
    <submittedName>
        <fullName evidence="2">Uncharacterized protein</fullName>
    </submittedName>
</protein>
<evidence type="ECO:0000256" key="1">
    <source>
        <dbReference type="SAM" id="Phobius"/>
    </source>
</evidence>
<evidence type="ECO:0000313" key="3">
    <source>
        <dbReference type="Proteomes" id="UP001176468"/>
    </source>
</evidence>
<keyword evidence="1" id="KW-0812">Transmembrane</keyword>
<dbReference type="EMBL" id="JAUQSZ010000014">
    <property type="protein sequence ID" value="MDO7844283.1"/>
    <property type="molecule type" value="Genomic_DNA"/>
</dbReference>
<feature type="non-terminal residue" evidence="2">
    <location>
        <position position="129"/>
    </location>
</feature>
<keyword evidence="3" id="KW-1185">Reference proteome</keyword>
<feature type="transmembrane region" description="Helical" evidence="1">
    <location>
        <begin position="45"/>
        <end position="66"/>
    </location>
</feature>
<accession>A0ABT9A361</accession>
<reference evidence="2" key="1">
    <citation type="submission" date="2023-07" db="EMBL/GenBank/DDBJ databases">
        <authorList>
            <person name="Kim M.K."/>
        </authorList>
    </citation>
    <scope>NUCLEOTIDE SEQUENCE</scope>
    <source>
        <strain evidence="2">CA1-15</strain>
    </source>
</reference>
<keyword evidence="1" id="KW-0472">Membrane</keyword>
<gene>
    <name evidence="2" type="ORF">Q5H94_18285</name>
</gene>
<proteinExistence type="predicted"/>
<feature type="transmembrane region" description="Helical" evidence="1">
    <location>
        <begin position="73"/>
        <end position="95"/>
    </location>
</feature>
<sequence length="129" mass="12833">MSGIVMPGMLDMSCPAWGSAFGDALLPVVADISIPGMVPIPDMSWAAALGFAAGVARLAAVGLVAGLADVLRLAGVAGFAAGLFFAGALAAGMFMPGIFCMDCALAGTAKASGAALIRRRSDFMRLLPG</sequence>
<dbReference type="Proteomes" id="UP001176468">
    <property type="component" value="Unassembled WGS sequence"/>
</dbReference>
<comment type="caution">
    <text evidence="2">The sequence shown here is derived from an EMBL/GenBank/DDBJ whole genome shotgun (WGS) entry which is preliminary data.</text>
</comment>
<keyword evidence="1" id="KW-1133">Transmembrane helix</keyword>
<evidence type="ECO:0000313" key="2">
    <source>
        <dbReference type="EMBL" id="MDO7844283.1"/>
    </source>
</evidence>
<name>A0ABT9A361_9SPHN</name>